<sequence length="110" mass="12341">MDPEQVAGQTNRREERREMSWIAIIRLPDGSEIPTTVKDVSSSGARLTVPSSYVLPERFVFKVLERDFVCGVQLAWRRDAVEGLRLAIFEHGCASPNADRVGVSVRGERI</sequence>
<dbReference type="Proteomes" id="UP001244297">
    <property type="component" value="Unassembled WGS sequence"/>
</dbReference>
<accession>A0ABT8AXI0</accession>
<comment type="caution">
    <text evidence="2">The sequence shown here is derived from an EMBL/GenBank/DDBJ whole genome shotgun (WGS) entry which is preliminary data.</text>
</comment>
<reference evidence="3" key="1">
    <citation type="journal article" date="2019" name="Int. J. Syst. Evol. Microbiol.">
        <title>The Global Catalogue of Microorganisms (GCM) 10K type strain sequencing project: providing services to taxonomists for standard genome sequencing and annotation.</title>
        <authorList>
            <consortium name="The Broad Institute Genomics Platform"/>
            <consortium name="The Broad Institute Genome Sequencing Center for Infectious Disease"/>
            <person name="Wu L."/>
            <person name="Ma J."/>
        </authorList>
    </citation>
    <scope>NUCLEOTIDE SEQUENCE [LARGE SCALE GENOMIC DNA]</scope>
    <source>
        <strain evidence="3">CECT 7806</strain>
    </source>
</reference>
<evidence type="ECO:0000313" key="2">
    <source>
        <dbReference type="EMBL" id="MDN3574270.1"/>
    </source>
</evidence>
<feature type="domain" description="PilZ" evidence="1">
    <location>
        <begin position="12"/>
        <end position="84"/>
    </location>
</feature>
<protein>
    <recommendedName>
        <fullName evidence="1">PilZ domain-containing protein</fullName>
    </recommendedName>
</protein>
<dbReference type="EMBL" id="JAUFPT010000097">
    <property type="protein sequence ID" value="MDN3574270.1"/>
    <property type="molecule type" value="Genomic_DNA"/>
</dbReference>
<name>A0ABT8AXI0_9HYPH</name>
<dbReference type="InterPro" id="IPR009875">
    <property type="entry name" value="PilZ_domain"/>
</dbReference>
<proteinExistence type="predicted"/>
<evidence type="ECO:0000259" key="1">
    <source>
        <dbReference type="Pfam" id="PF07238"/>
    </source>
</evidence>
<dbReference type="Gene3D" id="2.40.10.220">
    <property type="entry name" value="predicted glycosyltransferase like domains"/>
    <property type="match status" value="1"/>
</dbReference>
<gene>
    <name evidence="2" type="ORF">QWZ18_27145</name>
</gene>
<dbReference type="SUPFAM" id="SSF141371">
    <property type="entry name" value="PilZ domain-like"/>
    <property type="match status" value="1"/>
</dbReference>
<keyword evidence="3" id="KW-1185">Reference proteome</keyword>
<evidence type="ECO:0000313" key="3">
    <source>
        <dbReference type="Proteomes" id="UP001244297"/>
    </source>
</evidence>
<organism evidence="2 3">
    <name type="scientific">Methylobacterium longum</name>
    <dbReference type="NCBI Taxonomy" id="767694"/>
    <lineage>
        <taxon>Bacteria</taxon>
        <taxon>Pseudomonadati</taxon>
        <taxon>Pseudomonadota</taxon>
        <taxon>Alphaproteobacteria</taxon>
        <taxon>Hyphomicrobiales</taxon>
        <taxon>Methylobacteriaceae</taxon>
        <taxon>Methylobacterium</taxon>
    </lineage>
</organism>
<dbReference type="RefSeq" id="WP_238291140.1">
    <property type="nucleotide sequence ID" value="NZ_BPQS01000032.1"/>
</dbReference>
<dbReference type="Pfam" id="PF07238">
    <property type="entry name" value="PilZ"/>
    <property type="match status" value="1"/>
</dbReference>